<dbReference type="NCBIfam" id="NF040521">
    <property type="entry name" value="C45_proenzyme"/>
    <property type="match status" value="1"/>
</dbReference>
<proteinExistence type="predicted"/>
<dbReference type="InterPro" id="IPR047794">
    <property type="entry name" value="C45_proenzyme-like"/>
</dbReference>
<organism evidence="2 3">
    <name type="scientific">Microdochium bolleyi</name>
    <dbReference type="NCBI Taxonomy" id="196109"/>
    <lineage>
        <taxon>Eukaryota</taxon>
        <taxon>Fungi</taxon>
        <taxon>Dikarya</taxon>
        <taxon>Ascomycota</taxon>
        <taxon>Pezizomycotina</taxon>
        <taxon>Sordariomycetes</taxon>
        <taxon>Xylariomycetidae</taxon>
        <taxon>Xylariales</taxon>
        <taxon>Microdochiaceae</taxon>
        <taxon>Microdochium</taxon>
    </lineage>
</organism>
<dbReference type="Pfam" id="PF03417">
    <property type="entry name" value="AAT"/>
    <property type="match status" value="1"/>
</dbReference>
<dbReference type="PANTHER" id="PTHR34180">
    <property type="entry name" value="PEPTIDASE C45"/>
    <property type="match status" value="1"/>
</dbReference>
<accession>A0A136IYL8</accession>
<dbReference type="PANTHER" id="PTHR34180:SF1">
    <property type="entry name" value="BETA-ALANYL-DOPAMINE_CARCININE HYDROLASE"/>
    <property type="match status" value="1"/>
</dbReference>
<dbReference type="OrthoDB" id="189997at2759"/>
<protein>
    <submittedName>
        <fullName evidence="2">Acyl-coenzyme A:6-aminopenicillanic acid acyl-transferase-domain-containing protein</fullName>
    </submittedName>
</protein>
<evidence type="ECO:0000313" key="2">
    <source>
        <dbReference type="EMBL" id="KXJ90001.1"/>
    </source>
</evidence>
<sequence>MVLQVHCSGSPYEIGYEHGRAAYRQVRGSLAFYADMFATKCALPWPAVQRLAAEEYLPHLEKSCPRYVEEMRGLSDGVNAAGGGGDSTATVIDLRDIVALNVRSEIVFGLFAEDSNVQDPPLDGCTSLGVQIDDDDDAPAHRRGSYLAQNWDWQVGQRDNLIVLHIGREITMVTEAGIIGKIGFNSSGVGVCQNAIRARGVDVASGRLPVHLAMRRVLESRTRAEAVEQLGWTGVAGSVYLLVGDGWGGRTAAAAGEDAVSGVECTSIGIKELKATPLDPNSPEGARLKLVAHTNHLLLEHAGVDEPPWLEDSKVRLLRIWKLASGRDTGDGLLRRAAADLEEPLLEMLKDEADYPVSINRHEVGESTFETLFSIVMNLVEKRAVVTFGRPSACAERIELTL</sequence>
<dbReference type="Gene3D" id="1.10.10.2120">
    <property type="match status" value="1"/>
</dbReference>
<feature type="domain" description="Peptidase C45 hydrolase" evidence="1">
    <location>
        <begin position="144"/>
        <end position="392"/>
    </location>
</feature>
<name>A0A136IYL8_9PEZI</name>
<dbReference type="GO" id="GO:0016740">
    <property type="term" value="F:transferase activity"/>
    <property type="evidence" value="ECO:0007669"/>
    <property type="project" value="UniProtKB-KW"/>
</dbReference>
<evidence type="ECO:0000259" key="1">
    <source>
        <dbReference type="Pfam" id="PF03417"/>
    </source>
</evidence>
<dbReference type="AlphaFoldDB" id="A0A136IYL8"/>
<evidence type="ECO:0000313" key="3">
    <source>
        <dbReference type="Proteomes" id="UP000070501"/>
    </source>
</evidence>
<dbReference type="InterPro" id="IPR047801">
    <property type="entry name" value="Peptidase_C45"/>
</dbReference>
<dbReference type="InterPro" id="IPR005079">
    <property type="entry name" value="Peptidase_C45_hydrolase"/>
</dbReference>
<gene>
    <name evidence="2" type="ORF">Micbo1qcDRAFT_234687</name>
</gene>
<dbReference type="Gene3D" id="3.60.60.10">
    <property type="entry name" value="Penicillin V Acylase, Chain A"/>
    <property type="match status" value="1"/>
</dbReference>
<keyword evidence="3" id="KW-1185">Reference proteome</keyword>
<dbReference type="STRING" id="196109.A0A136IYL8"/>
<reference evidence="3" key="1">
    <citation type="submission" date="2016-02" db="EMBL/GenBank/DDBJ databases">
        <title>Draft genome sequence of Microdochium bolleyi, a fungal endophyte of beachgrass.</title>
        <authorList>
            <consortium name="DOE Joint Genome Institute"/>
            <person name="David A.S."/>
            <person name="May G."/>
            <person name="Haridas S."/>
            <person name="Lim J."/>
            <person name="Wang M."/>
            <person name="Labutti K."/>
            <person name="Lipzen A."/>
            <person name="Barry K."/>
            <person name="Grigoriev I.V."/>
        </authorList>
    </citation>
    <scope>NUCLEOTIDE SEQUENCE [LARGE SCALE GENOMIC DNA]</scope>
    <source>
        <strain evidence="3">J235TASD1</strain>
    </source>
</reference>
<dbReference type="InParanoid" id="A0A136IYL8"/>
<keyword evidence="2" id="KW-0808">Transferase</keyword>
<dbReference type="EMBL" id="KQ964253">
    <property type="protein sequence ID" value="KXJ90001.1"/>
    <property type="molecule type" value="Genomic_DNA"/>
</dbReference>
<dbReference type="Proteomes" id="UP000070501">
    <property type="component" value="Unassembled WGS sequence"/>
</dbReference>